<feature type="compositionally biased region" description="Polar residues" evidence="1">
    <location>
        <begin position="60"/>
        <end position="76"/>
    </location>
</feature>
<gene>
    <name evidence="2" type="ORF">NSCI0253_LOCUS41271</name>
</gene>
<feature type="compositionally biased region" description="Basic and acidic residues" evidence="1">
    <location>
        <begin position="167"/>
        <end position="202"/>
    </location>
</feature>
<evidence type="ECO:0000256" key="1">
    <source>
        <dbReference type="SAM" id="MobiDB-lite"/>
    </source>
</evidence>
<evidence type="ECO:0000313" key="2">
    <source>
        <dbReference type="EMBL" id="CAD8866916.1"/>
    </source>
</evidence>
<dbReference type="AlphaFoldDB" id="A0A7S1AVU4"/>
<organism evidence="2">
    <name type="scientific">Noctiluca scintillans</name>
    <name type="common">Sea sparkle</name>
    <name type="synonym">Red tide dinoflagellate</name>
    <dbReference type="NCBI Taxonomy" id="2966"/>
    <lineage>
        <taxon>Eukaryota</taxon>
        <taxon>Sar</taxon>
        <taxon>Alveolata</taxon>
        <taxon>Dinophyceae</taxon>
        <taxon>Noctilucales</taxon>
        <taxon>Noctilucaceae</taxon>
        <taxon>Noctiluca</taxon>
    </lineage>
</organism>
<dbReference type="EMBL" id="HBFQ01058264">
    <property type="protein sequence ID" value="CAD8866916.1"/>
    <property type="molecule type" value="Transcribed_RNA"/>
</dbReference>
<protein>
    <submittedName>
        <fullName evidence="2">Uncharacterized protein</fullName>
    </submittedName>
</protein>
<sequence length="234" mass="25801">MRGVKLELKQIRREIRGLQDAFFRFQRQCISQLDAVNGRRGILEPFPEPKVAETFLSKGSPWSNSEPLRARSSSTVPPYLDIDGPRVSPQSDSSPVEDKAPLQAGGGPVLMGRVPSRDGPETKARPGFDLDPGGSVLVSGPVPKTKSRRHIEGQTPSALKLPFPGVDEERPNVSEPMPRDRPPSMHLPDRTDTSMEPTKKWTSDGGLVLPFPEVKDIPDLDAEGASYQRHRGRR</sequence>
<name>A0A7S1AVU4_NOCSC</name>
<proteinExistence type="predicted"/>
<feature type="region of interest" description="Disordered" evidence="1">
    <location>
        <begin position="56"/>
        <end position="234"/>
    </location>
</feature>
<feature type="compositionally biased region" description="Basic and acidic residues" evidence="1">
    <location>
        <begin position="115"/>
        <end position="128"/>
    </location>
</feature>
<accession>A0A7S1AVU4</accession>
<reference evidence="2" key="1">
    <citation type="submission" date="2021-01" db="EMBL/GenBank/DDBJ databases">
        <authorList>
            <person name="Corre E."/>
            <person name="Pelletier E."/>
            <person name="Niang G."/>
            <person name="Scheremetjew M."/>
            <person name="Finn R."/>
            <person name="Kale V."/>
            <person name="Holt S."/>
            <person name="Cochrane G."/>
            <person name="Meng A."/>
            <person name="Brown T."/>
            <person name="Cohen L."/>
        </authorList>
    </citation>
    <scope>NUCLEOTIDE SEQUENCE</scope>
</reference>